<dbReference type="Proteomes" id="UP000739411">
    <property type="component" value="Unassembled WGS sequence"/>
</dbReference>
<keyword evidence="1" id="KW-0812">Transmembrane</keyword>
<reference evidence="2 3" key="1">
    <citation type="submission" date="2020-10" db="EMBL/GenBank/DDBJ databases">
        <title>Connecting structure to function with the recovery of over 1000 high-quality activated sludge metagenome-assembled genomes encoding full-length rRNA genes using long-read sequencing.</title>
        <authorList>
            <person name="Singleton C.M."/>
            <person name="Petriglieri F."/>
            <person name="Kristensen J.M."/>
            <person name="Kirkegaard R.H."/>
            <person name="Michaelsen T.Y."/>
            <person name="Andersen M.H."/>
            <person name="Karst S.M."/>
            <person name="Dueholm M.S."/>
            <person name="Nielsen P.H."/>
            <person name="Albertsen M."/>
        </authorList>
    </citation>
    <scope>NUCLEOTIDE SEQUENCE [LARGE SCALE GENOMIC DNA]</scope>
    <source>
        <strain evidence="2">EsbW_18-Q3-R4-48_BATAC.463</strain>
    </source>
</reference>
<evidence type="ECO:0008006" key="4">
    <source>
        <dbReference type="Google" id="ProtNLM"/>
    </source>
</evidence>
<feature type="transmembrane region" description="Helical" evidence="1">
    <location>
        <begin position="12"/>
        <end position="32"/>
    </location>
</feature>
<dbReference type="AlphaFoldDB" id="A0A935JUX3"/>
<protein>
    <recommendedName>
        <fullName evidence="4">Thiosulfate reductase</fullName>
    </recommendedName>
</protein>
<feature type="transmembrane region" description="Helical" evidence="1">
    <location>
        <begin position="78"/>
        <end position="97"/>
    </location>
</feature>
<gene>
    <name evidence="2" type="ORF">IPJ38_02830</name>
</gene>
<name>A0A935JUX3_9RHOO</name>
<comment type="caution">
    <text evidence="2">The sequence shown here is derived from an EMBL/GenBank/DDBJ whole genome shotgun (WGS) entry which is preliminary data.</text>
</comment>
<dbReference type="EMBL" id="JADJMS010000006">
    <property type="protein sequence ID" value="MBK7414202.1"/>
    <property type="molecule type" value="Genomic_DNA"/>
</dbReference>
<sequence length="102" mass="11553">MNDSIKQPSSAIAPLSTAWLVLVTLTLISPFLGQWLHGAGWLQLLVAGIVWLKGWLIARQFIEIELTHPFIRRVMQGFILFTPVMLLLTVFLGNHFARWATL</sequence>
<evidence type="ECO:0000256" key="1">
    <source>
        <dbReference type="SAM" id="Phobius"/>
    </source>
</evidence>
<accession>A0A935JUX3</accession>
<feature type="transmembrane region" description="Helical" evidence="1">
    <location>
        <begin position="38"/>
        <end position="58"/>
    </location>
</feature>
<keyword evidence="1" id="KW-1133">Transmembrane helix</keyword>
<keyword evidence="1" id="KW-0472">Membrane</keyword>
<evidence type="ECO:0000313" key="3">
    <source>
        <dbReference type="Proteomes" id="UP000739411"/>
    </source>
</evidence>
<proteinExistence type="predicted"/>
<organism evidence="2 3">
    <name type="scientific">Candidatus Dechloromonas phosphorivorans</name>
    <dbReference type="NCBI Taxonomy" id="2899244"/>
    <lineage>
        <taxon>Bacteria</taxon>
        <taxon>Pseudomonadati</taxon>
        <taxon>Pseudomonadota</taxon>
        <taxon>Betaproteobacteria</taxon>
        <taxon>Rhodocyclales</taxon>
        <taxon>Azonexaceae</taxon>
        <taxon>Dechloromonas</taxon>
    </lineage>
</organism>
<evidence type="ECO:0000313" key="2">
    <source>
        <dbReference type="EMBL" id="MBK7414202.1"/>
    </source>
</evidence>